<dbReference type="Proteomes" id="UP000010433">
    <property type="component" value="Unassembled WGS sequence"/>
</dbReference>
<comment type="caution">
    <text evidence="1">The sequence shown here is derived from an EMBL/GenBank/DDBJ whole genome shotgun (WGS) entry which is preliminary data.</text>
</comment>
<dbReference type="HOGENOM" id="CLU_3187472_0_0_10"/>
<gene>
    <name evidence="1" type="ORF">HMPREF9151_00663</name>
</gene>
<dbReference type="EMBL" id="AMEP01000045">
    <property type="protein sequence ID" value="EKY02856.1"/>
    <property type="molecule type" value="Genomic_DNA"/>
</dbReference>
<evidence type="ECO:0000313" key="1">
    <source>
        <dbReference type="EMBL" id="EKY02856.1"/>
    </source>
</evidence>
<dbReference type="AlphaFoldDB" id="L1NHR3"/>
<dbReference type="STRING" id="1127699.HMPREF9151_00663"/>
<organism evidence="1 2">
    <name type="scientific">Hoylesella saccharolytica F0055</name>
    <dbReference type="NCBI Taxonomy" id="1127699"/>
    <lineage>
        <taxon>Bacteria</taxon>
        <taxon>Pseudomonadati</taxon>
        <taxon>Bacteroidota</taxon>
        <taxon>Bacteroidia</taxon>
        <taxon>Bacteroidales</taxon>
        <taxon>Prevotellaceae</taxon>
        <taxon>Hoylesella</taxon>
    </lineage>
</organism>
<name>L1NHR3_9BACT</name>
<sequence length="46" mass="5620">MFMHKDTINSRKAYHPVCCGYLFYDPFVYRYYTTILQNLCFWVAKA</sequence>
<reference evidence="1 2" key="1">
    <citation type="submission" date="2012-05" db="EMBL/GenBank/DDBJ databases">
        <authorList>
            <person name="Weinstock G."/>
            <person name="Sodergren E."/>
            <person name="Lobos E.A."/>
            <person name="Fulton L."/>
            <person name="Fulton R."/>
            <person name="Courtney L."/>
            <person name="Fronick C."/>
            <person name="O'Laughlin M."/>
            <person name="Godfrey J."/>
            <person name="Wilson R.M."/>
            <person name="Miner T."/>
            <person name="Farmer C."/>
            <person name="Delehaunty K."/>
            <person name="Cordes M."/>
            <person name="Minx P."/>
            <person name="Tomlinson C."/>
            <person name="Chen J."/>
            <person name="Wollam A."/>
            <person name="Pepin K.H."/>
            <person name="Bhonagiri V."/>
            <person name="Zhang X."/>
            <person name="Suruliraj S."/>
            <person name="Warren W."/>
            <person name="Mitreva M."/>
            <person name="Mardis E.R."/>
            <person name="Wilson R.K."/>
        </authorList>
    </citation>
    <scope>NUCLEOTIDE SEQUENCE [LARGE SCALE GENOMIC DNA]</scope>
    <source>
        <strain evidence="1 2">F0055</strain>
    </source>
</reference>
<accession>L1NHR3</accession>
<protein>
    <submittedName>
        <fullName evidence="1">Uncharacterized protein</fullName>
    </submittedName>
</protein>
<keyword evidence="2" id="KW-1185">Reference proteome</keyword>
<proteinExistence type="predicted"/>
<evidence type="ECO:0000313" key="2">
    <source>
        <dbReference type="Proteomes" id="UP000010433"/>
    </source>
</evidence>